<keyword evidence="3" id="KW-0812">Transmembrane</keyword>
<evidence type="ECO:0000256" key="2">
    <source>
        <dbReference type="SAM" id="MobiDB-lite"/>
    </source>
</evidence>
<dbReference type="Pfam" id="PF14523">
    <property type="entry name" value="Syntaxin_2"/>
    <property type="match status" value="1"/>
</dbReference>
<proteinExistence type="inferred from homology"/>
<dbReference type="AlphaFoldDB" id="A0A136JGN6"/>
<dbReference type="InParanoid" id="A0A136JGN6"/>
<gene>
    <name evidence="5" type="ORF">Micbo1qcDRAFT_154836</name>
</gene>
<dbReference type="OrthoDB" id="364348at2759"/>
<dbReference type="GO" id="GO:0005484">
    <property type="term" value="F:SNAP receptor activity"/>
    <property type="evidence" value="ECO:0007669"/>
    <property type="project" value="InterPro"/>
</dbReference>
<feature type="region of interest" description="Disordered" evidence="2">
    <location>
        <begin position="1"/>
        <end position="36"/>
    </location>
</feature>
<evidence type="ECO:0000313" key="5">
    <source>
        <dbReference type="EMBL" id="KXJ96315.1"/>
    </source>
</evidence>
<dbReference type="PROSITE" id="PS50192">
    <property type="entry name" value="T_SNARE"/>
    <property type="match status" value="1"/>
</dbReference>
<evidence type="ECO:0000259" key="4">
    <source>
        <dbReference type="PROSITE" id="PS50192"/>
    </source>
</evidence>
<dbReference type="SUPFAM" id="SSF47661">
    <property type="entry name" value="t-snare proteins"/>
    <property type="match status" value="1"/>
</dbReference>
<dbReference type="STRING" id="196109.A0A136JGN6"/>
<keyword evidence="3" id="KW-0472">Membrane</keyword>
<dbReference type="FunCoup" id="A0A136JGN6">
    <property type="interactions" value="609"/>
</dbReference>
<dbReference type="GO" id="GO:0006886">
    <property type="term" value="P:intracellular protein transport"/>
    <property type="evidence" value="ECO:0007669"/>
    <property type="project" value="InterPro"/>
</dbReference>
<dbReference type="PANTHER" id="PTHR19957:SF38">
    <property type="entry name" value="LD27581P"/>
    <property type="match status" value="1"/>
</dbReference>
<feature type="compositionally biased region" description="Polar residues" evidence="2">
    <location>
        <begin position="1"/>
        <end position="10"/>
    </location>
</feature>
<dbReference type="InterPro" id="IPR010989">
    <property type="entry name" value="SNARE"/>
</dbReference>
<name>A0A136JGN6_9PEZI</name>
<comment type="similarity">
    <text evidence="1">Belongs to the syntaxin family.</text>
</comment>
<dbReference type="GO" id="GO:0006906">
    <property type="term" value="P:vesicle fusion"/>
    <property type="evidence" value="ECO:0007669"/>
    <property type="project" value="TreeGrafter"/>
</dbReference>
<reference evidence="6" key="1">
    <citation type="submission" date="2016-02" db="EMBL/GenBank/DDBJ databases">
        <title>Draft genome sequence of Microdochium bolleyi, a fungal endophyte of beachgrass.</title>
        <authorList>
            <consortium name="DOE Joint Genome Institute"/>
            <person name="David A.S."/>
            <person name="May G."/>
            <person name="Haridas S."/>
            <person name="Lim J."/>
            <person name="Wang M."/>
            <person name="Labutti K."/>
            <person name="Lipzen A."/>
            <person name="Barry K."/>
            <person name="Grigoriev I.V."/>
        </authorList>
    </citation>
    <scope>NUCLEOTIDE SEQUENCE [LARGE SCALE GENOMIC DNA]</scope>
    <source>
        <strain evidence="6">J235TASD1</strain>
    </source>
</reference>
<dbReference type="Pfam" id="PF05739">
    <property type="entry name" value="SNARE"/>
    <property type="match status" value="1"/>
</dbReference>
<organism evidence="5 6">
    <name type="scientific">Microdochium bolleyi</name>
    <dbReference type="NCBI Taxonomy" id="196109"/>
    <lineage>
        <taxon>Eukaryota</taxon>
        <taxon>Fungi</taxon>
        <taxon>Dikarya</taxon>
        <taxon>Ascomycota</taxon>
        <taxon>Pezizomycotina</taxon>
        <taxon>Sordariomycetes</taxon>
        <taxon>Xylariomycetidae</taxon>
        <taxon>Xylariales</taxon>
        <taxon>Microdochiaceae</taxon>
        <taxon>Microdochium</taxon>
    </lineage>
</organism>
<accession>A0A136JGN6</accession>
<dbReference type="GO" id="GO:0031201">
    <property type="term" value="C:SNARE complex"/>
    <property type="evidence" value="ECO:0007669"/>
    <property type="project" value="TreeGrafter"/>
</dbReference>
<dbReference type="EMBL" id="KQ964245">
    <property type="protein sequence ID" value="KXJ96315.1"/>
    <property type="molecule type" value="Genomic_DNA"/>
</dbReference>
<keyword evidence="6" id="KW-1185">Reference proteome</keyword>
<dbReference type="FunFam" id="1.20.5.110:FF:000059">
    <property type="entry name" value="Related to syntaxin 12"/>
    <property type="match status" value="1"/>
</dbReference>
<feature type="compositionally biased region" description="Gly residues" evidence="2">
    <location>
        <begin position="13"/>
        <end position="29"/>
    </location>
</feature>
<feature type="region of interest" description="Disordered" evidence="2">
    <location>
        <begin position="145"/>
        <end position="168"/>
    </location>
</feature>
<dbReference type="GO" id="GO:0012505">
    <property type="term" value="C:endomembrane system"/>
    <property type="evidence" value="ECO:0007669"/>
    <property type="project" value="TreeGrafter"/>
</dbReference>
<protein>
    <submittedName>
        <fullName evidence="5">t-SNARE</fullName>
    </submittedName>
</protein>
<sequence length="280" mass="30839">MSFDQLSSMESGRGSGQRGGGSNNTGTGGYADDPEFSKLSQDLMNKLFHLQGNISKLRTDVGLLGTRRDNPRLRERVHTLLDESTMHFKEVGEGVKKVQSWEEVTPTQKYSQQKLSREFKTALGDFQALQRTALEKTRASVSAAKAALDDDTSGTPGQTTSGSGGEQLQLQQQEAHLAAQDEVDFQEALITEREEEIRQIEEGVGDLNVLFQQVAQIVSEQGEQLQTIENNAISVRDDTRGADYELRSAARYQKQARGKACCLMLILAVIFTIIILAVSL</sequence>
<evidence type="ECO:0000256" key="1">
    <source>
        <dbReference type="ARBA" id="ARBA00009063"/>
    </source>
</evidence>
<feature type="domain" description="T-SNARE coiled-coil homology" evidence="4">
    <location>
        <begin position="187"/>
        <end position="249"/>
    </location>
</feature>
<dbReference type="InterPro" id="IPR006012">
    <property type="entry name" value="Syntaxin/epimorphin_CS"/>
</dbReference>
<dbReference type="InterPro" id="IPR006011">
    <property type="entry name" value="Syntaxin_N"/>
</dbReference>
<dbReference type="SMART" id="SM00397">
    <property type="entry name" value="t_SNARE"/>
    <property type="match status" value="1"/>
</dbReference>
<dbReference type="PANTHER" id="PTHR19957">
    <property type="entry name" value="SYNTAXIN"/>
    <property type="match status" value="1"/>
</dbReference>
<dbReference type="GO" id="GO:0000149">
    <property type="term" value="F:SNARE binding"/>
    <property type="evidence" value="ECO:0007669"/>
    <property type="project" value="TreeGrafter"/>
</dbReference>
<feature type="compositionally biased region" description="Low complexity" evidence="2">
    <location>
        <begin position="153"/>
        <end position="168"/>
    </location>
</feature>
<feature type="transmembrane region" description="Helical" evidence="3">
    <location>
        <begin position="260"/>
        <end position="279"/>
    </location>
</feature>
<keyword evidence="3" id="KW-1133">Transmembrane helix</keyword>
<evidence type="ECO:0000313" key="6">
    <source>
        <dbReference type="Proteomes" id="UP000070501"/>
    </source>
</evidence>
<dbReference type="Gene3D" id="1.20.58.70">
    <property type="match status" value="1"/>
</dbReference>
<dbReference type="Proteomes" id="UP000070501">
    <property type="component" value="Unassembled WGS sequence"/>
</dbReference>
<dbReference type="Gene3D" id="1.20.5.110">
    <property type="match status" value="1"/>
</dbReference>
<dbReference type="InterPro" id="IPR000727">
    <property type="entry name" value="T_SNARE_dom"/>
</dbReference>
<dbReference type="PROSITE" id="PS00914">
    <property type="entry name" value="SYNTAXIN"/>
    <property type="match status" value="1"/>
</dbReference>
<feature type="non-terminal residue" evidence="5">
    <location>
        <position position="280"/>
    </location>
</feature>
<dbReference type="InterPro" id="IPR045242">
    <property type="entry name" value="Syntaxin"/>
</dbReference>
<dbReference type="CDD" id="cd15840">
    <property type="entry name" value="SNARE_Qa"/>
    <property type="match status" value="1"/>
</dbReference>
<dbReference type="GO" id="GO:0006896">
    <property type="term" value="P:Golgi to vacuole transport"/>
    <property type="evidence" value="ECO:0007669"/>
    <property type="project" value="TreeGrafter"/>
</dbReference>
<evidence type="ECO:0000256" key="3">
    <source>
        <dbReference type="SAM" id="Phobius"/>
    </source>
</evidence>
<dbReference type="GO" id="GO:0048278">
    <property type="term" value="P:vesicle docking"/>
    <property type="evidence" value="ECO:0007669"/>
    <property type="project" value="TreeGrafter"/>
</dbReference>